<keyword evidence="2" id="KW-0285">Flavoprotein</keyword>
<dbReference type="EMBL" id="JAPDRN010000001">
    <property type="protein sequence ID" value="KAJ9647511.1"/>
    <property type="molecule type" value="Genomic_DNA"/>
</dbReference>
<keyword evidence="5" id="KW-0503">Monooxygenase</keyword>
<evidence type="ECO:0000256" key="1">
    <source>
        <dbReference type="ARBA" id="ARBA00007992"/>
    </source>
</evidence>
<dbReference type="PRINTS" id="PR00420">
    <property type="entry name" value="RNGMNOXGNASE"/>
</dbReference>
<dbReference type="Proteomes" id="UP001172681">
    <property type="component" value="Unassembled WGS sequence"/>
</dbReference>
<evidence type="ECO:0000256" key="6">
    <source>
        <dbReference type="SAM" id="MobiDB-lite"/>
    </source>
</evidence>
<dbReference type="SUPFAM" id="SSF51905">
    <property type="entry name" value="FAD/NAD(P)-binding domain"/>
    <property type="match status" value="1"/>
</dbReference>
<protein>
    <recommendedName>
        <fullName evidence="7">FAD-binding domain-containing protein</fullName>
    </recommendedName>
</protein>
<dbReference type="PANTHER" id="PTHR13789:SF147">
    <property type="entry name" value="PUTATIVE (AFU_ORTHOLOGUE AFUA_2G01950)-RELATED"/>
    <property type="match status" value="1"/>
</dbReference>
<dbReference type="PANTHER" id="PTHR13789">
    <property type="entry name" value="MONOOXYGENASE"/>
    <property type="match status" value="1"/>
</dbReference>
<dbReference type="InterPro" id="IPR050493">
    <property type="entry name" value="FAD-dep_Monooxygenase_BioMet"/>
</dbReference>
<name>A0AA39D2L1_9EURO</name>
<feature type="domain" description="FAD-binding" evidence="7">
    <location>
        <begin position="49"/>
        <end position="394"/>
    </location>
</feature>
<dbReference type="InterPro" id="IPR036188">
    <property type="entry name" value="FAD/NAD-bd_sf"/>
</dbReference>
<comment type="similarity">
    <text evidence="1">Belongs to the paxM FAD-dependent monooxygenase family.</text>
</comment>
<feature type="compositionally biased region" description="Basic and acidic residues" evidence="6">
    <location>
        <begin position="410"/>
        <end position="422"/>
    </location>
</feature>
<accession>A0AA39D2L1</accession>
<keyword evidence="9" id="KW-1185">Reference proteome</keyword>
<dbReference type="AlphaFoldDB" id="A0AA39D2L1"/>
<dbReference type="FunFam" id="3.50.50.60:FF:000115">
    <property type="entry name" value="Salicylate hydroxylase, putative"/>
    <property type="match status" value="1"/>
</dbReference>
<dbReference type="Gene3D" id="3.50.50.60">
    <property type="entry name" value="FAD/NAD(P)-binding domain"/>
    <property type="match status" value="1"/>
</dbReference>
<keyword evidence="4" id="KW-0560">Oxidoreductase</keyword>
<evidence type="ECO:0000313" key="8">
    <source>
        <dbReference type="EMBL" id="KAJ9647511.1"/>
    </source>
</evidence>
<evidence type="ECO:0000256" key="5">
    <source>
        <dbReference type="ARBA" id="ARBA00023033"/>
    </source>
</evidence>
<evidence type="ECO:0000259" key="7">
    <source>
        <dbReference type="Pfam" id="PF01494"/>
    </source>
</evidence>
<dbReference type="Pfam" id="PF01494">
    <property type="entry name" value="FAD_binding_3"/>
    <property type="match status" value="1"/>
</dbReference>
<proteinExistence type="inferred from homology"/>
<gene>
    <name evidence="8" type="ORF">H2204_000140</name>
</gene>
<dbReference type="GO" id="GO:0071949">
    <property type="term" value="F:FAD binding"/>
    <property type="evidence" value="ECO:0007669"/>
    <property type="project" value="InterPro"/>
</dbReference>
<dbReference type="SUPFAM" id="SSF54373">
    <property type="entry name" value="FAD-linked reductases, C-terminal domain"/>
    <property type="match status" value="1"/>
</dbReference>
<feature type="compositionally biased region" description="Polar residues" evidence="6">
    <location>
        <begin position="423"/>
        <end position="445"/>
    </location>
</feature>
<evidence type="ECO:0000313" key="9">
    <source>
        <dbReference type="Proteomes" id="UP001172681"/>
    </source>
</evidence>
<evidence type="ECO:0000256" key="3">
    <source>
        <dbReference type="ARBA" id="ARBA00022827"/>
    </source>
</evidence>
<organism evidence="8 9">
    <name type="scientific">Knufia peltigerae</name>
    <dbReference type="NCBI Taxonomy" id="1002370"/>
    <lineage>
        <taxon>Eukaryota</taxon>
        <taxon>Fungi</taxon>
        <taxon>Dikarya</taxon>
        <taxon>Ascomycota</taxon>
        <taxon>Pezizomycotina</taxon>
        <taxon>Eurotiomycetes</taxon>
        <taxon>Chaetothyriomycetidae</taxon>
        <taxon>Chaetothyriales</taxon>
        <taxon>Trichomeriaceae</taxon>
        <taxon>Knufia</taxon>
    </lineage>
</organism>
<evidence type="ECO:0000256" key="4">
    <source>
        <dbReference type="ARBA" id="ARBA00023002"/>
    </source>
</evidence>
<dbReference type="InterPro" id="IPR002938">
    <property type="entry name" value="FAD-bd"/>
</dbReference>
<sequence>MVPQVVGASTWEDAKVLNYLDLSILSRCVKYEIHQRNREMTPAITSKFNIIVCGAGLGGLAAGIGLARKGHQVTLVESSQVLNEVGAGIQIPPNSARILDAYGLTPKLAETVTWPESLLLKRYANSGVIARTPLQPQTTELYGHPYWLIHRADFQRILYDAAVAAGVDVRLGCHVERVDAHVPAVHLKGGDVVEADFIVGADGVKSKVRRAVIPDEHIDAISSPNCAYRAVVPAEVMRADPELVKLLEDKNANCWIGYRRHLMAYPIRKSSMFNLVMSHPGQAPVGAWSELGDIEDMRWQYRHFDPVLQKLLTHVTSCKKWKLAELEPLPTWVSDSGRVVLLGDAAHATLPYLAAGAAMAVEDGAVLAECLDRCRDVSDLPRAARAYEKLRKRRCETVIKGSHANGDLWHLPDGDDQIERDVSMSNNGDQRPQSGEKSGNPNQWSDPCESSLFSWPLAITNPFADRSKPAFQRWLWGHDAFEEANKYLDQHFRGWKI</sequence>
<reference evidence="8" key="1">
    <citation type="submission" date="2022-10" db="EMBL/GenBank/DDBJ databases">
        <title>Culturing micro-colonial fungi from biological soil crusts in the Mojave desert and describing Neophaeococcomyces mojavensis, and introducing the new genera and species Taxawa tesnikishii.</title>
        <authorList>
            <person name="Kurbessoian T."/>
            <person name="Stajich J.E."/>
        </authorList>
    </citation>
    <scope>NUCLEOTIDE SEQUENCE</scope>
    <source>
        <strain evidence="8">TK_35</strain>
    </source>
</reference>
<comment type="caution">
    <text evidence="8">The sequence shown here is derived from an EMBL/GenBank/DDBJ whole genome shotgun (WGS) entry which is preliminary data.</text>
</comment>
<evidence type="ECO:0000256" key="2">
    <source>
        <dbReference type="ARBA" id="ARBA00022630"/>
    </source>
</evidence>
<feature type="region of interest" description="Disordered" evidence="6">
    <location>
        <begin position="410"/>
        <end position="446"/>
    </location>
</feature>
<keyword evidence="3" id="KW-0274">FAD</keyword>
<dbReference type="GO" id="GO:0004497">
    <property type="term" value="F:monooxygenase activity"/>
    <property type="evidence" value="ECO:0007669"/>
    <property type="project" value="UniProtKB-KW"/>
</dbReference>